<dbReference type="RefSeq" id="WP_036031177.1">
    <property type="nucleotide sequence ID" value="NZ_FMAE01000018.1"/>
</dbReference>
<accession>A0A1C3XGS2</accession>
<dbReference type="AlphaFoldDB" id="A0A1C3XGS2"/>
<organism evidence="1 2">
    <name type="scientific">Bradyrhizobium yuanmingense</name>
    <dbReference type="NCBI Taxonomy" id="108015"/>
    <lineage>
        <taxon>Bacteria</taxon>
        <taxon>Pseudomonadati</taxon>
        <taxon>Pseudomonadota</taxon>
        <taxon>Alphaproteobacteria</taxon>
        <taxon>Hyphomicrobiales</taxon>
        <taxon>Nitrobacteraceae</taxon>
        <taxon>Bradyrhizobium</taxon>
    </lineage>
</organism>
<dbReference type="Gene3D" id="1.10.287.1700">
    <property type="match status" value="1"/>
</dbReference>
<reference evidence="1 2" key="1">
    <citation type="submission" date="2016-08" db="EMBL/GenBank/DDBJ databases">
        <authorList>
            <person name="Seilhamer J.J."/>
        </authorList>
    </citation>
    <scope>NUCLEOTIDE SEQUENCE [LARGE SCALE GENOMIC DNA]</scope>
    <source>
        <strain evidence="1 2">CCBAU 10071</strain>
    </source>
</reference>
<dbReference type="InterPro" id="IPR053716">
    <property type="entry name" value="Flag_assembly_chemotaxis_eff"/>
</dbReference>
<proteinExistence type="predicted"/>
<gene>
    <name evidence="1" type="ORF">GA0061099_101828</name>
</gene>
<protein>
    <submittedName>
        <fullName evidence="1">Nodulation-related protein, predicted type III secretion system component</fullName>
    </submittedName>
</protein>
<dbReference type="EMBL" id="FMAE01000018">
    <property type="protein sequence ID" value="SCB51470.1"/>
    <property type="molecule type" value="Genomic_DNA"/>
</dbReference>
<name>A0A1C3XGS2_9BRAD</name>
<evidence type="ECO:0000313" key="2">
    <source>
        <dbReference type="Proteomes" id="UP000183174"/>
    </source>
</evidence>
<dbReference type="Proteomes" id="UP000183174">
    <property type="component" value="Unassembled WGS sequence"/>
</dbReference>
<evidence type="ECO:0000313" key="1">
    <source>
        <dbReference type="EMBL" id="SCB51470.1"/>
    </source>
</evidence>
<sequence>MDIASDGLSPVHASKLRLVKDMRERSALRELSNMEAKRHLAIQAVQQACEHLAHAEERRAKVEAELYREMLAADTISVCELQRRYHLIIGRLTDEITAAQCFLDKARAAQEQAEAAALEARAVWTKRSAASQKWREIDHDVRRITNAHFEAAAEIEADDEVLLRYRRGRSGQTGGEPT</sequence>